<dbReference type="HOGENOM" id="CLU_1250633_0_0_1"/>
<keyword evidence="1" id="KW-0472">Membrane</keyword>
<evidence type="ECO:0000313" key="2">
    <source>
        <dbReference type="EMBL" id="EPS42624.1"/>
    </source>
</evidence>
<reference evidence="3" key="2">
    <citation type="submission" date="2013-04" db="EMBL/GenBank/DDBJ databases">
        <title>Genomic mechanisms accounting for the adaptation to parasitism in nematode-trapping fungi.</title>
        <authorList>
            <person name="Ahren D.G."/>
        </authorList>
    </citation>
    <scope>NUCLEOTIDE SEQUENCE [LARGE SCALE GENOMIC DNA]</scope>
    <source>
        <strain evidence="3">CBS 200.50</strain>
    </source>
</reference>
<keyword evidence="1" id="KW-1133">Transmembrane helix</keyword>
<feature type="transmembrane region" description="Helical" evidence="1">
    <location>
        <begin position="145"/>
        <end position="164"/>
    </location>
</feature>
<protein>
    <submittedName>
        <fullName evidence="2">Uncharacterized protein</fullName>
    </submittedName>
</protein>
<name>S8AIA2_DACHA</name>
<reference evidence="2 3" key="1">
    <citation type="journal article" date="2013" name="PLoS Genet.">
        <title>Genomic mechanisms accounting for the adaptation to parasitism in nematode-trapping fungi.</title>
        <authorList>
            <person name="Meerupati T."/>
            <person name="Andersson K.M."/>
            <person name="Friman E."/>
            <person name="Kumar D."/>
            <person name="Tunlid A."/>
            <person name="Ahren D."/>
        </authorList>
    </citation>
    <scope>NUCLEOTIDE SEQUENCE [LARGE SCALE GENOMIC DNA]</scope>
    <source>
        <strain evidence="2 3">CBS 200.50</strain>
    </source>
</reference>
<keyword evidence="1" id="KW-0812">Transmembrane</keyword>
<evidence type="ECO:0000256" key="1">
    <source>
        <dbReference type="SAM" id="Phobius"/>
    </source>
</evidence>
<dbReference type="EMBL" id="AQGS01000107">
    <property type="protein sequence ID" value="EPS42624.1"/>
    <property type="molecule type" value="Genomic_DNA"/>
</dbReference>
<dbReference type="AlphaFoldDB" id="S8AIA2"/>
<accession>S8AIA2</accession>
<organism evidence="2 3">
    <name type="scientific">Dactylellina haptotyla (strain CBS 200.50)</name>
    <name type="common">Nematode-trapping fungus</name>
    <name type="synonym">Monacrosporium haptotylum</name>
    <dbReference type="NCBI Taxonomy" id="1284197"/>
    <lineage>
        <taxon>Eukaryota</taxon>
        <taxon>Fungi</taxon>
        <taxon>Dikarya</taxon>
        <taxon>Ascomycota</taxon>
        <taxon>Pezizomycotina</taxon>
        <taxon>Orbiliomycetes</taxon>
        <taxon>Orbiliales</taxon>
        <taxon>Orbiliaceae</taxon>
        <taxon>Dactylellina</taxon>
    </lineage>
</organism>
<gene>
    <name evidence="2" type="ORF">H072_3449</name>
</gene>
<sequence length="221" mass="23984">MAPRAAPAACLVESEDPSAPRCALHRNVNREKGLSRLLPESSQVTLITTTSGPTNTAYTPSTPFTVPGPTSSLATSTSSLDTLSILQTSSEIIRPSTTKLPDVSFVWGGGTLVIHPVTTSKRPSGFGENRHEAALSDDAITLLEVFAPVLAFFIVLGIVVGVEVRRRRKLVSISIKEIPIRVDQLRNDCENAGAVAREMRTNNTPNTQYNFNYNHYPIRGR</sequence>
<proteinExistence type="predicted"/>
<dbReference type="Proteomes" id="UP000015100">
    <property type="component" value="Unassembled WGS sequence"/>
</dbReference>
<evidence type="ECO:0000313" key="3">
    <source>
        <dbReference type="Proteomes" id="UP000015100"/>
    </source>
</evidence>
<keyword evidence="3" id="KW-1185">Reference proteome</keyword>
<comment type="caution">
    <text evidence="2">The sequence shown here is derived from an EMBL/GenBank/DDBJ whole genome shotgun (WGS) entry which is preliminary data.</text>
</comment>